<dbReference type="Proteomes" id="UP000027604">
    <property type="component" value="Chromosome I"/>
</dbReference>
<feature type="region of interest" description="Disordered" evidence="1">
    <location>
        <begin position="67"/>
        <end position="93"/>
    </location>
</feature>
<reference evidence="2 3" key="1">
    <citation type="journal article" date="2015" name="Genome Announc.">
        <title>Genome Sequence of Mushroom Soft-Rot Pathogen Janthinobacterium agaricidamnosum.</title>
        <authorList>
            <person name="Graupner K."/>
            <person name="Lackner G."/>
            <person name="Hertweck C."/>
        </authorList>
    </citation>
    <scope>NUCLEOTIDE SEQUENCE [LARGE SCALE GENOMIC DNA]</scope>
    <source>
        <strain evidence="3">NBRC 102515 / DSM 9628</strain>
    </source>
</reference>
<accession>W0V1Z3</accession>
<dbReference type="HOGENOM" id="CLU_2395754_0_0_4"/>
<name>W0V1Z3_9BURK</name>
<dbReference type="PATRIC" id="fig|1349767.4.peg.2951"/>
<dbReference type="EMBL" id="HG322949">
    <property type="protein sequence ID" value="CDG81886.1"/>
    <property type="molecule type" value="Genomic_DNA"/>
</dbReference>
<evidence type="ECO:0000256" key="1">
    <source>
        <dbReference type="SAM" id="MobiDB-lite"/>
    </source>
</evidence>
<keyword evidence="3" id="KW-1185">Reference proteome</keyword>
<evidence type="ECO:0000313" key="3">
    <source>
        <dbReference type="Proteomes" id="UP000027604"/>
    </source>
</evidence>
<sequence length="93" mass="10803">MGRAGLSVDTQQRIEVLMLQLKDLSKKSMQTRKQMMETADPATREVLMKALSELQDVERMVQAQIAQLQQSDQRRQEMREQAQQQEAAQRTNK</sequence>
<feature type="compositionally biased region" description="Low complexity" evidence="1">
    <location>
        <begin position="81"/>
        <end position="93"/>
    </location>
</feature>
<protein>
    <submittedName>
        <fullName evidence="2">Uncharacterized protein</fullName>
    </submittedName>
</protein>
<evidence type="ECO:0000313" key="2">
    <source>
        <dbReference type="EMBL" id="CDG81886.1"/>
    </source>
</evidence>
<dbReference type="KEGG" id="jag:GJA_1233"/>
<dbReference type="AlphaFoldDB" id="W0V1Z3"/>
<proteinExistence type="predicted"/>
<organism evidence="2 3">
    <name type="scientific">Janthinobacterium agaricidamnosum NBRC 102515 = DSM 9628</name>
    <dbReference type="NCBI Taxonomy" id="1349767"/>
    <lineage>
        <taxon>Bacteria</taxon>
        <taxon>Pseudomonadati</taxon>
        <taxon>Pseudomonadota</taxon>
        <taxon>Betaproteobacteria</taxon>
        <taxon>Burkholderiales</taxon>
        <taxon>Oxalobacteraceae</taxon>
        <taxon>Janthinobacterium</taxon>
    </lineage>
</organism>
<gene>
    <name evidence="2" type="ORF">GJA_1233</name>
</gene>